<reference evidence="2 3" key="1">
    <citation type="submission" date="2022-05" db="EMBL/GenBank/DDBJ databases">
        <title>Chromosome-level reference genomes for two strains of Caenorhabditis briggsae: an improved platform for comparative genomics.</title>
        <authorList>
            <person name="Stevens L."/>
            <person name="Andersen E.C."/>
        </authorList>
    </citation>
    <scope>NUCLEOTIDE SEQUENCE [LARGE SCALE GENOMIC DNA]</scope>
    <source>
        <strain evidence="2">QX1410_ONT</strain>
        <tissue evidence="2">Whole-organism</tissue>
    </source>
</reference>
<proteinExistence type="predicted"/>
<dbReference type="EMBL" id="CP090894">
    <property type="protein sequence ID" value="ULT93551.1"/>
    <property type="molecule type" value="Genomic_DNA"/>
</dbReference>
<dbReference type="Proteomes" id="UP000827892">
    <property type="component" value="Chromosome IV"/>
</dbReference>
<organism evidence="2 3">
    <name type="scientific">Caenorhabditis briggsae</name>
    <dbReference type="NCBI Taxonomy" id="6238"/>
    <lineage>
        <taxon>Eukaryota</taxon>
        <taxon>Metazoa</taxon>
        <taxon>Ecdysozoa</taxon>
        <taxon>Nematoda</taxon>
        <taxon>Chromadorea</taxon>
        <taxon>Rhabditida</taxon>
        <taxon>Rhabditina</taxon>
        <taxon>Rhabditomorpha</taxon>
        <taxon>Rhabditoidea</taxon>
        <taxon>Rhabditidae</taxon>
        <taxon>Peloderinae</taxon>
        <taxon>Caenorhabditis</taxon>
    </lineage>
</organism>
<name>A0AAE9ABW8_CAEBR</name>
<evidence type="ECO:0000313" key="2">
    <source>
        <dbReference type="EMBL" id="ULT93551.1"/>
    </source>
</evidence>
<sequence>MFQTLVSSAPLCNLKLSKLPVDPDFVNSEEHQTNEKKSQDDRKGHTENHKHRFDEHLEDPCEKRGGGGVHRWVVCRSRTEI</sequence>
<feature type="compositionally biased region" description="Basic and acidic residues" evidence="1">
    <location>
        <begin position="28"/>
        <end position="65"/>
    </location>
</feature>
<protein>
    <submittedName>
        <fullName evidence="2">Uncharacterized protein</fullName>
    </submittedName>
</protein>
<evidence type="ECO:0000256" key="1">
    <source>
        <dbReference type="SAM" id="MobiDB-lite"/>
    </source>
</evidence>
<evidence type="ECO:0000313" key="3">
    <source>
        <dbReference type="Proteomes" id="UP000827892"/>
    </source>
</evidence>
<gene>
    <name evidence="2" type="ORF">L3Y34_003209</name>
</gene>
<dbReference type="AlphaFoldDB" id="A0AAE9ABW8"/>
<accession>A0AAE9ABW8</accession>
<feature type="region of interest" description="Disordered" evidence="1">
    <location>
        <begin position="23"/>
        <end position="68"/>
    </location>
</feature>